<keyword evidence="2" id="KW-1185">Reference proteome</keyword>
<reference evidence="2" key="1">
    <citation type="journal article" date="2019" name="Int. J. Syst. Evol. Microbiol.">
        <title>The Global Catalogue of Microorganisms (GCM) 10K type strain sequencing project: providing services to taxonomists for standard genome sequencing and annotation.</title>
        <authorList>
            <consortium name="The Broad Institute Genomics Platform"/>
            <consortium name="The Broad Institute Genome Sequencing Center for Infectious Disease"/>
            <person name="Wu L."/>
            <person name="Ma J."/>
        </authorList>
    </citation>
    <scope>NUCLEOTIDE SEQUENCE [LARGE SCALE GENOMIC DNA]</scope>
    <source>
        <strain evidence="2">JCM 12774</strain>
    </source>
</reference>
<dbReference type="RefSeq" id="WP_343857417.1">
    <property type="nucleotide sequence ID" value="NZ_BAAACX010000005.1"/>
</dbReference>
<name>A0ABP3HUB4_9BACL</name>
<comment type="caution">
    <text evidence="1">The sequence shown here is derived from an EMBL/GenBank/DDBJ whole genome shotgun (WGS) entry which is preliminary data.</text>
</comment>
<protein>
    <recommendedName>
        <fullName evidence="3">Class I SAM-dependent methyltransferase</fullName>
    </recommendedName>
</protein>
<evidence type="ECO:0008006" key="3">
    <source>
        <dbReference type="Google" id="ProtNLM"/>
    </source>
</evidence>
<dbReference type="Pfam" id="PF13578">
    <property type="entry name" value="Methyltransf_24"/>
    <property type="match status" value="1"/>
</dbReference>
<accession>A0ABP3HUB4</accession>
<dbReference type="Gene3D" id="3.40.50.720">
    <property type="entry name" value="NAD(P)-binding Rossmann-like Domain"/>
    <property type="match status" value="1"/>
</dbReference>
<sequence length="338" mass="38563">MKDSIILFGASSLGQVAYTALKDQFNVVSFVDNDPQKWGSQFNGVKVISPNQINELKERPMIIITSSFKNEIAHQLREMGIRHYSFFDYKLTNIALQNSEKYKLKMPILNLGAFLETISPLELEQVTLLRGGSNILDYLFLKGLVIKFNFSTYLEVGTWSGESIALIAAVAKKCYSISLPDEELSGSFLDFWGKNNFSRYFSKNRGNIIHFCENSKSFDYSRISDCIDLVFIDADHSYSGIKSDTKRIFGKIDPEHTIVVWHDFKSKYDEAISTTVDAIYDALPERLHKNIYGVDSNNCGVFLPDKYKKYFDFKNNRNEVYSYGISLKLSKQSLNGDS</sequence>
<dbReference type="Proteomes" id="UP001500340">
    <property type="component" value="Unassembled WGS sequence"/>
</dbReference>
<organism evidence="1 2">
    <name type="scientific">Paenibacillus motobuensis</name>
    <dbReference type="NCBI Taxonomy" id="295324"/>
    <lineage>
        <taxon>Bacteria</taxon>
        <taxon>Bacillati</taxon>
        <taxon>Bacillota</taxon>
        <taxon>Bacilli</taxon>
        <taxon>Bacillales</taxon>
        <taxon>Paenibacillaceae</taxon>
        <taxon>Paenibacillus</taxon>
    </lineage>
</organism>
<dbReference type="Gene3D" id="3.40.50.150">
    <property type="entry name" value="Vaccinia Virus protein VP39"/>
    <property type="match status" value="1"/>
</dbReference>
<dbReference type="EMBL" id="BAAACX010000005">
    <property type="protein sequence ID" value="GAA0377927.1"/>
    <property type="molecule type" value="Genomic_DNA"/>
</dbReference>
<dbReference type="SUPFAM" id="SSF53335">
    <property type="entry name" value="S-adenosyl-L-methionine-dependent methyltransferases"/>
    <property type="match status" value="1"/>
</dbReference>
<proteinExistence type="predicted"/>
<gene>
    <name evidence="1" type="ORF">GCM10008933_06480</name>
</gene>
<evidence type="ECO:0000313" key="2">
    <source>
        <dbReference type="Proteomes" id="UP001500340"/>
    </source>
</evidence>
<evidence type="ECO:0000313" key="1">
    <source>
        <dbReference type="EMBL" id="GAA0377927.1"/>
    </source>
</evidence>
<dbReference type="InterPro" id="IPR029063">
    <property type="entry name" value="SAM-dependent_MTases_sf"/>
</dbReference>